<dbReference type="Proteomes" id="UP000774750">
    <property type="component" value="Unassembled WGS sequence"/>
</dbReference>
<comment type="caution">
    <text evidence="2">The sequence shown here is derived from an EMBL/GenBank/DDBJ whole genome shotgun (WGS) entry which is preliminary data.</text>
</comment>
<accession>A0A938X740</accession>
<protein>
    <submittedName>
        <fullName evidence="2">Uncharacterized protein</fullName>
    </submittedName>
</protein>
<proteinExistence type="predicted"/>
<keyword evidence="1" id="KW-1133">Transmembrane helix</keyword>
<feature type="transmembrane region" description="Helical" evidence="1">
    <location>
        <begin position="15"/>
        <end position="36"/>
    </location>
</feature>
<keyword evidence="1" id="KW-0812">Transmembrane</keyword>
<evidence type="ECO:0000256" key="1">
    <source>
        <dbReference type="SAM" id="Phobius"/>
    </source>
</evidence>
<dbReference type="AlphaFoldDB" id="A0A938X740"/>
<keyword evidence="3" id="KW-1185">Reference proteome</keyword>
<name>A0A938X740_9FIRM</name>
<evidence type="ECO:0000313" key="3">
    <source>
        <dbReference type="Proteomes" id="UP000774750"/>
    </source>
</evidence>
<reference evidence="2" key="2">
    <citation type="journal article" date="2021" name="Sci. Rep.">
        <title>The distribution of antibiotic resistance genes in chicken gut microbiota commensals.</title>
        <authorList>
            <person name="Juricova H."/>
            <person name="Matiasovicova J."/>
            <person name="Kubasova T."/>
            <person name="Cejkova D."/>
            <person name="Rychlik I."/>
        </authorList>
    </citation>
    <scope>NUCLEOTIDE SEQUENCE</scope>
    <source>
        <strain evidence="2">An559</strain>
    </source>
</reference>
<evidence type="ECO:0000313" key="2">
    <source>
        <dbReference type="EMBL" id="MBM6920340.1"/>
    </source>
</evidence>
<reference evidence="2" key="1">
    <citation type="submission" date="2020-08" db="EMBL/GenBank/DDBJ databases">
        <authorList>
            <person name="Cejkova D."/>
            <person name="Kubasova T."/>
            <person name="Jahodarova E."/>
            <person name="Rychlik I."/>
        </authorList>
    </citation>
    <scope>NUCLEOTIDE SEQUENCE</scope>
    <source>
        <strain evidence="2">An559</strain>
    </source>
</reference>
<organism evidence="2 3">
    <name type="scientific">Merdimmobilis hominis</name>
    <dbReference type="NCBI Taxonomy" id="2897707"/>
    <lineage>
        <taxon>Bacteria</taxon>
        <taxon>Bacillati</taxon>
        <taxon>Bacillota</taxon>
        <taxon>Clostridia</taxon>
        <taxon>Eubacteriales</taxon>
        <taxon>Oscillospiraceae</taxon>
        <taxon>Merdimmobilis</taxon>
    </lineage>
</organism>
<gene>
    <name evidence="2" type="ORF">H6A12_04105</name>
</gene>
<keyword evidence="1" id="KW-0472">Membrane</keyword>
<dbReference type="RefSeq" id="WP_204445067.1">
    <property type="nucleotide sequence ID" value="NZ_JACJKY010000005.1"/>
</dbReference>
<sequence>MDNAIIQTPKPKRRWLALLTAVLLLIALMTGIFVFLRQTVFSVRTLKNTRRMSETITAMYDDALAGSDKTVRAESSKSFRRTERQEQYIFYISPKDEAAISSSISEMNAIFLYTDTAYDQTVDMVTFWFPFEEVDIVDADAPGGSLQCRIVHELIRTYTSFDPNEVWSPDEAEPNWGHTNLSPDSPFLPEEGVSAVSLRDGSCLLHLSKNEFTAQSFSLTILYDPESQLSSDISEEAS</sequence>
<dbReference type="EMBL" id="JACJKY010000005">
    <property type="protein sequence ID" value="MBM6920340.1"/>
    <property type="molecule type" value="Genomic_DNA"/>
</dbReference>